<feature type="compositionally biased region" description="Low complexity" evidence="1">
    <location>
        <begin position="1087"/>
        <end position="1129"/>
    </location>
</feature>
<dbReference type="InterPro" id="IPR009003">
    <property type="entry name" value="Peptidase_S1_PA"/>
</dbReference>
<dbReference type="RefSeq" id="WP_184351750.1">
    <property type="nucleotide sequence ID" value="NZ_JACHJH010000012.1"/>
</dbReference>
<feature type="compositionally biased region" description="Basic and acidic residues" evidence="1">
    <location>
        <begin position="1019"/>
        <end position="1037"/>
    </location>
</feature>
<feature type="compositionally biased region" description="Low complexity" evidence="1">
    <location>
        <begin position="903"/>
        <end position="918"/>
    </location>
</feature>
<feature type="compositionally biased region" description="Gly residues" evidence="1">
    <location>
        <begin position="954"/>
        <end position="963"/>
    </location>
</feature>
<dbReference type="SUPFAM" id="SSF50494">
    <property type="entry name" value="Trypsin-like serine proteases"/>
    <property type="match status" value="1"/>
</dbReference>
<evidence type="ECO:0008006" key="4">
    <source>
        <dbReference type="Google" id="ProtNLM"/>
    </source>
</evidence>
<evidence type="ECO:0000256" key="1">
    <source>
        <dbReference type="SAM" id="MobiDB-lite"/>
    </source>
</evidence>
<proteinExistence type="predicted"/>
<feature type="compositionally biased region" description="Pro residues" evidence="1">
    <location>
        <begin position="854"/>
        <end position="864"/>
    </location>
</feature>
<gene>
    <name evidence="2" type="ORF">FHS39_005043</name>
</gene>
<reference evidence="2 3" key="1">
    <citation type="submission" date="2020-08" db="EMBL/GenBank/DDBJ databases">
        <title>Genomic Encyclopedia of Type Strains, Phase III (KMG-III): the genomes of soil and plant-associated and newly described type strains.</title>
        <authorList>
            <person name="Whitman W."/>
        </authorList>
    </citation>
    <scope>NUCLEOTIDE SEQUENCE [LARGE SCALE GENOMIC DNA]</scope>
    <source>
        <strain evidence="2 3">CECT 3266</strain>
    </source>
</reference>
<keyword evidence="3" id="KW-1185">Reference proteome</keyword>
<dbReference type="Gene3D" id="2.40.10.120">
    <property type="match status" value="1"/>
</dbReference>
<feature type="compositionally biased region" description="Low complexity" evidence="1">
    <location>
        <begin position="995"/>
        <end position="1013"/>
    </location>
</feature>
<name>A0A7W7LUN6_9ACTN</name>
<feature type="region of interest" description="Disordered" evidence="1">
    <location>
        <begin position="854"/>
        <end position="1188"/>
    </location>
</feature>
<feature type="compositionally biased region" description="Basic and acidic residues" evidence="1">
    <location>
        <begin position="1617"/>
        <end position="1627"/>
    </location>
</feature>
<comment type="caution">
    <text evidence="2">The sequence shown here is derived from an EMBL/GenBank/DDBJ whole genome shotgun (WGS) entry which is preliminary data.</text>
</comment>
<feature type="region of interest" description="Disordered" evidence="1">
    <location>
        <begin position="1599"/>
        <end position="1627"/>
    </location>
</feature>
<evidence type="ECO:0000313" key="2">
    <source>
        <dbReference type="EMBL" id="MBB4895961.1"/>
    </source>
</evidence>
<dbReference type="SUPFAM" id="SSF52540">
    <property type="entry name" value="P-loop containing nucleoside triphosphate hydrolases"/>
    <property type="match status" value="1"/>
</dbReference>
<dbReference type="Proteomes" id="UP000556084">
    <property type="component" value="Unassembled WGS sequence"/>
</dbReference>
<organism evidence="2 3">
    <name type="scientific">Streptomyces olivoverticillatus</name>
    <dbReference type="NCBI Taxonomy" id="66427"/>
    <lineage>
        <taxon>Bacteria</taxon>
        <taxon>Bacillati</taxon>
        <taxon>Actinomycetota</taxon>
        <taxon>Actinomycetes</taxon>
        <taxon>Kitasatosporales</taxon>
        <taxon>Streptomycetaceae</taxon>
        <taxon>Streptomyces</taxon>
    </lineage>
</organism>
<feature type="compositionally biased region" description="Gly residues" evidence="1">
    <location>
        <begin position="892"/>
        <end position="902"/>
    </location>
</feature>
<feature type="compositionally biased region" description="Low complexity" evidence="1">
    <location>
        <begin position="867"/>
        <end position="891"/>
    </location>
</feature>
<dbReference type="InterPro" id="IPR027417">
    <property type="entry name" value="P-loop_NTPase"/>
</dbReference>
<accession>A0A7W7LUN6</accession>
<feature type="compositionally biased region" description="Pro residues" evidence="1">
    <location>
        <begin position="666"/>
        <end position="678"/>
    </location>
</feature>
<sequence length="1627" mass="167589">MNGRRTDADESLVRIRDLAGRARGTGFLVDDRGTLVTSHEAVDGLARLVLHASGELTCVVGADDVIVLPECDLALVRTEGLVVPPLPVAAAPSVAAGKEVRLRAGRWQSARVVGDVPVTYTATDRFHLLGTALELSLSGREGLRLGEEATGGPVFDARTGAVVAVLGTALQAERRAAGFAIPLRAAAAAAPGGPLAALLDRNSATVPAFGPDLNLAGALQLTATALGSVVTPRVWREPVERPETEREFSGFLDGEGIAVLGGGLRGAGGREGLSGRKPAGFVLGLVGDPGTGRTTELGALTGRRARGAEPAPTLWLRGADLEMGDESVRDAVARALKAAGRIVAASAGAGGTVGDPMDATPEAVAELAARVGRPLLVLLDGPEEMPPVLAHALPAWTAATAKWLEESGSRMIVACRPEHWEWAGALFPREALHAPAGPGHLSPAAAALVSAVSGPSTLPPCARLTGLNPGQAAEARAAHGIPDEAIDPADAGHPLALRLLAEVRAALPDGTVGGSGEEEAAPDRWGVFAAYLDLVCLRIAVRLAASRRPPLRGAAVRRLAARVAGQVHEAARRCLGPGQGELEREAFEELFPWRTGWASAVLTEGLLVPAGTGYRFAHEEFADWLQGTHLDLDAALHALVHRWYEPEGPPAEAAVRLPSRAGGGPAPAPEGHVPPPPGSGSAARATAARRRKRGGAAAQEPPRPLPVPRHRIGPVLQALLLLARRSGPTELSRRLSALVHAVETLAQRPPERDETTGSGSPGGRCVSDPSWWAAHLLGEALLRVPDATPYMGVLRLLAERVTARSVAAGGFDGDASRALGGLAEFGPWFWLRLPLGLSERLELLRILIPADGPPPGASQAPPPALEAAGSPVAGDAAGAAEDQGAADARGAVAGGAGAGGTEAAGRSADGESGAGAEADNGRQVAREGQSATGGPVGAAGRKKRGAGRRSATGGQAGAAGQKGRGAKPAAGWSAADWFGTVSGTGVGRNSEEEAAASAAGAAGHGDSATSDAAGGPGERTWHEHAPEREPHQADGRARPRAVGAEPEISAQAASRDQALDLGGLPDREPSADTDEPIAHIPAQARTGSPAAGAAPDADATDAAGQDGDPAAAAAPQGPAEAAGDPDAGPSHADAPVQSPHASDPKAPVAAQTDAPAGLAATPDHSPAQPSGAPVAGQAHAAVPPQGAQAPITPRFLTAVAGLLMEYPCAAQPLLCRWFSDERLLQTVPDVRRVRPTVAAAAQALLHTHRRRAIDDLAEALVDAAHPRADELLAALAEDEPSALCRAVDRWAHDDRVERHVAAAAYGLKTAPHVTTTADRDLLRFAALALLERSAASALHGTALSLLVRDPATRDEHLVQALARFASGDPHLPPGVLAPALATHPEPVLAAFRARLFEPGDGPAEVLRTLAGVSVPALARRAAALVHEHVEHHPEGAANAAEFVDRRLEEGPTARAVLFPLVVDLLRTRPPRVRRALAPVLAAPGTPASRPLRQELLEVLMEREEYGPHERDVTVLDALLRAVAEGAAERSEARTRDLVHRTGLLMARTPEGAACFDRRLTQLAREVPVFGEQVRGWLRSAPAQWAVVVGPSARIRLTAGREKTEANSPDLTVTAPADAERRQPAWHS</sequence>
<protein>
    <recommendedName>
        <fullName evidence="4">Serine protease</fullName>
    </recommendedName>
</protein>
<dbReference type="EMBL" id="JACHJH010000012">
    <property type="protein sequence ID" value="MBB4895961.1"/>
    <property type="molecule type" value="Genomic_DNA"/>
</dbReference>
<feature type="region of interest" description="Disordered" evidence="1">
    <location>
        <begin position="653"/>
        <end position="709"/>
    </location>
</feature>
<evidence type="ECO:0000313" key="3">
    <source>
        <dbReference type="Proteomes" id="UP000556084"/>
    </source>
</evidence>